<dbReference type="Proteomes" id="UP000530032">
    <property type="component" value="Unassembled WGS sequence"/>
</dbReference>
<gene>
    <name evidence="1" type="ORF">HF327_021730</name>
</gene>
<evidence type="ECO:0000313" key="1">
    <source>
        <dbReference type="EMBL" id="MBI1627089.1"/>
    </source>
</evidence>
<protein>
    <submittedName>
        <fullName evidence="1">Uncharacterized protein</fullName>
    </submittedName>
</protein>
<comment type="caution">
    <text evidence="1">The sequence shown here is derived from an EMBL/GenBank/DDBJ whole genome shotgun (WGS) entry which is preliminary data.</text>
</comment>
<reference evidence="1" key="1">
    <citation type="submission" date="2020-12" db="EMBL/GenBank/DDBJ databases">
        <title>Comamonas sp. nov., isolated from stream water.</title>
        <authorList>
            <person name="Park K.-H."/>
        </authorList>
    </citation>
    <scope>NUCLEOTIDE SEQUENCE</scope>
    <source>
        <strain evidence="1">EJ-4</strain>
    </source>
</reference>
<evidence type="ECO:0000313" key="2">
    <source>
        <dbReference type="Proteomes" id="UP000530032"/>
    </source>
</evidence>
<proteinExistence type="predicted"/>
<dbReference type="AlphaFoldDB" id="A0A843BHC1"/>
<accession>A0A843BHC1</accession>
<organism evidence="1 2">
    <name type="scientific">Comamonas suwonensis</name>
    <dbReference type="NCBI Taxonomy" id="2606214"/>
    <lineage>
        <taxon>Bacteria</taxon>
        <taxon>Pseudomonadati</taxon>
        <taxon>Pseudomonadota</taxon>
        <taxon>Betaproteobacteria</taxon>
        <taxon>Burkholderiales</taxon>
        <taxon>Comamonadaceae</taxon>
        <taxon>Comamonas</taxon>
    </lineage>
</organism>
<dbReference type="RefSeq" id="WP_197577742.1">
    <property type="nucleotide sequence ID" value="NZ_JABBCQ020000044.1"/>
</dbReference>
<dbReference type="EMBL" id="JABBCQ020000044">
    <property type="protein sequence ID" value="MBI1627089.1"/>
    <property type="molecule type" value="Genomic_DNA"/>
</dbReference>
<keyword evidence="2" id="KW-1185">Reference proteome</keyword>
<sequence>MAMLTLNGLVQNVYTQPASTDRETGEVRPESLRAQILCENIMESGEKKLEMVTLKVHTEAFKKLVGQKVRIPVGAFVAKGAIMFYALRNEAQPISAS</sequence>
<name>A0A843BHC1_9BURK</name>